<sequence>MLKGLFSKTEAEPQAANSEGAEQHHHQQHRHPPVPYVAHRVLVNSAFYFTWVPYCVLIAAKDSRSEESLFFGLAFSGWSVLFNGGYLACRSCGSRKRELPYILDAALAVYFAVYLAVHEARPEYRADLQKYTMQPPMSILCAAPAAPAVPNLEAWAAPSFRCVCDQLAAAWTLAEALTALLSLAPLLTGQNTGMAGLNIAFNYVWPYLSLLAMIGLTRWLPGNRRERGPAAVEPCGDEACSTTGNGGGLESRSTRVLPMCASTGMKCCGLATACRFNH</sequence>
<evidence type="ECO:0000313" key="4">
    <source>
        <dbReference type="Proteomes" id="UP000485058"/>
    </source>
</evidence>
<feature type="transmembrane region" description="Helical" evidence="2">
    <location>
        <begin position="137"/>
        <end position="156"/>
    </location>
</feature>
<keyword evidence="2" id="KW-0472">Membrane</keyword>
<evidence type="ECO:0000256" key="2">
    <source>
        <dbReference type="SAM" id="Phobius"/>
    </source>
</evidence>
<comment type="caution">
    <text evidence="3">The sequence shown here is derived from an EMBL/GenBank/DDBJ whole genome shotgun (WGS) entry which is preliminary data.</text>
</comment>
<evidence type="ECO:0000313" key="3">
    <source>
        <dbReference type="EMBL" id="GFH24310.1"/>
    </source>
</evidence>
<keyword evidence="2" id="KW-0812">Transmembrane</keyword>
<gene>
    <name evidence="3" type="ORF">HaLaN_22080</name>
</gene>
<feature type="transmembrane region" description="Helical" evidence="2">
    <location>
        <begin position="168"/>
        <end position="187"/>
    </location>
</feature>
<dbReference type="AlphaFoldDB" id="A0A699ZT09"/>
<feature type="transmembrane region" description="Helical" evidence="2">
    <location>
        <begin position="199"/>
        <end position="220"/>
    </location>
</feature>
<keyword evidence="2" id="KW-1133">Transmembrane helix</keyword>
<feature type="transmembrane region" description="Helical" evidence="2">
    <location>
        <begin position="101"/>
        <end position="117"/>
    </location>
</feature>
<accession>A0A699ZT09</accession>
<reference evidence="3 4" key="1">
    <citation type="submission" date="2020-02" db="EMBL/GenBank/DDBJ databases">
        <title>Draft genome sequence of Haematococcus lacustris strain NIES-144.</title>
        <authorList>
            <person name="Morimoto D."/>
            <person name="Nakagawa S."/>
            <person name="Yoshida T."/>
            <person name="Sawayama S."/>
        </authorList>
    </citation>
    <scope>NUCLEOTIDE SEQUENCE [LARGE SCALE GENOMIC DNA]</scope>
    <source>
        <strain evidence="3 4">NIES-144</strain>
    </source>
</reference>
<keyword evidence="4" id="KW-1185">Reference proteome</keyword>
<evidence type="ECO:0000256" key="1">
    <source>
        <dbReference type="SAM" id="MobiDB-lite"/>
    </source>
</evidence>
<feature type="region of interest" description="Disordered" evidence="1">
    <location>
        <begin position="1"/>
        <end position="29"/>
    </location>
</feature>
<name>A0A699ZT09_HAELA</name>
<dbReference type="Proteomes" id="UP000485058">
    <property type="component" value="Unassembled WGS sequence"/>
</dbReference>
<protein>
    <submittedName>
        <fullName evidence="3">Uncharacterized protein</fullName>
    </submittedName>
</protein>
<organism evidence="3 4">
    <name type="scientific">Haematococcus lacustris</name>
    <name type="common">Green alga</name>
    <name type="synonym">Haematococcus pluvialis</name>
    <dbReference type="NCBI Taxonomy" id="44745"/>
    <lineage>
        <taxon>Eukaryota</taxon>
        <taxon>Viridiplantae</taxon>
        <taxon>Chlorophyta</taxon>
        <taxon>core chlorophytes</taxon>
        <taxon>Chlorophyceae</taxon>
        <taxon>CS clade</taxon>
        <taxon>Chlamydomonadales</taxon>
        <taxon>Haematococcaceae</taxon>
        <taxon>Haematococcus</taxon>
    </lineage>
</organism>
<dbReference type="EMBL" id="BLLF01002499">
    <property type="protein sequence ID" value="GFH24310.1"/>
    <property type="molecule type" value="Genomic_DNA"/>
</dbReference>
<proteinExistence type="predicted"/>
<feature type="transmembrane region" description="Helical" evidence="2">
    <location>
        <begin position="69"/>
        <end position="89"/>
    </location>
</feature>